<reference evidence="2" key="1">
    <citation type="submission" date="2024-10" db="EMBL/GenBank/DDBJ databases">
        <authorList>
            <person name="Ryan C."/>
        </authorList>
    </citation>
    <scope>NUCLEOTIDE SEQUENCE [LARGE SCALE GENOMIC DNA]</scope>
</reference>
<dbReference type="SUPFAM" id="SSF54518">
    <property type="entry name" value="Tubby C-terminal domain-like"/>
    <property type="match status" value="1"/>
</dbReference>
<dbReference type="Pfam" id="PF04525">
    <property type="entry name" value="LOR"/>
    <property type="match status" value="1"/>
</dbReference>
<evidence type="ECO:0000256" key="1">
    <source>
        <dbReference type="ARBA" id="ARBA00005437"/>
    </source>
</evidence>
<sequence length="185" mass="19682">MAAAAPAPVAVVGSQFCAPQVLALTQTAKITGSCSVADASGTVQLRINVPLFRSCPRRVLLRTAGRPLLSVQRKVPGTWQVFRGGSGSAGDLLFTAKARPMAGLKSLGLDVFLAGNVARNVADFKIRGDFCRSCYFYLGNSDTMIATMNRMNNSLGRRIFGVNVFPHDGYAFISVLVVILDGVNI</sequence>
<dbReference type="InterPro" id="IPR025659">
    <property type="entry name" value="Tubby-like_C"/>
</dbReference>
<evidence type="ECO:0000313" key="2">
    <source>
        <dbReference type="EMBL" id="CAL5076320.1"/>
    </source>
</evidence>
<keyword evidence="3" id="KW-1185">Reference proteome</keyword>
<organism evidence="2 3">
    <name type="scientific">Urochloa decumbens</name>
    <dbReference type="NCBI Taxonomy" id="240449"/>
    <lineage>
        <taxon>Eukaryota</taxon>
        <taxon>Viridiplantae</taxon>
        <taxon>Streptophyta</taxon>
        <taxon>Embryophyta</taxon>
        <taxon>Tracheophyta</taxon>
        <taxon>Spermatophyta</taxon>
        <taxon>Magnoliopsida</taxon>
        <taxon>Liliopsida</taxon>
        <taxon>Poales</taxon>
        <taxon>Poaceae</taxon>
        <taxon>PACMAD clade</taxon>
        <taxon>Panicoideae</taxon>
        <taxon>Panicodae</taxon>
        <taxon>Paniceae</taxon>
        <taxon>Melinidinae</taxon>
        <taxon>Urochloa</taxon>
    </lineage>
</organism>
<dbReference type="InterPro" id="IPR007612">
    <property type="entry name" value="LOR"/>
</dbReference>
<protein>
    <submittedName>
        <fullName evidence="2">Uncharacterized protein</fullName>
    </submittedName>
</protein>
<dbReference type="InterPro" id="IPR038595">
    <property type="entry name" value="LOR_sf"/>
</dbReference>
<proteinExistence type="inferred from homology"/>
<dbReference type="PANTHER" id="PTHR31087:SF167">
    <property type="entry name" value="PROTEIN LURP1"/>
    <property type="match status" value="1"/>
</dbReference>
<comment type="similarity">
    <text evidence="1">Belongs to the LOR family.</text>
</comment>
<dbReference type="Gene3D" id="2.40.160.200">
    <property type="entry name" value="LURP1-related"/>
    <property type="match status" value="1"/>
</dbReference>
<gene>
    <name evidence="2" type="ORF">URODEC1_LOCUS106103</name>
</gene>
<dbReference type="PANTHER" id="PTHR31087">
    <property type="match status" value="1"/>
</dbReference>
<evidence type="ECO:0000313" key="3">
    <source>
        <dbReference type="Proteomes" id="UP001497457"/>
    </source>
</evidence>
<dbReference type="Proteomes" id="UP001497457">
    <property type="component" value="Chromosome 6rd"/>
</dbReference>
<dbReference type="EMBL" id="OZ075116">
    <property type="protein sequence ID" value="CAL5076320.1"/>
    <property type="molecule type" value="Genomic_DNA"/>
</dbReference>
<name>A0ABC9FKV9_9POAL</name>
<dbReference type="AlphaFoldDB" id="A0ABC9FKV9"/>
<accession>A0ABC9FKV9</accession>